<evidence type="ECO:0000313" key="3">
    <source>
        <dbReference type="Proteomes" id="UP000595426"/>
    </source>
</evidence>
<dbReference type="InterPro" id="IPR025438">
    <property type="entry name" value="DUF4180"/>
</dbReference>
<organism evidence="2 3">
    <name type="scientific">Elizabethkingia bruuniana</name>
    <dbReference type="NCBI Taxonomy" id="1756149"/>
    <lineage>
        <taxon>Bacteria</taxon>
        <taxon>Pseudomonadati</taxon>
        <taxon>Bacteroidota</taxon>
        <taxon>Flavobacteriia</taxon>
        <taxon>Flavobacteriales</taxon>
        <taxon>Weeksellaceae</taxon>
        <taxon>Elizabethkingia</taxon>
    </lineage>
</organism>
<dbReference type="Proteomes" id="UP000595426">
    <property type="component" value="Chromosome"/>
</dbReference>
<dbReference type="OrthoDB" id="8595425at2"/>
<sequence length="115" mass="13112">MYTIIEHTVNGIKVAELNSDKVLIQQIQDGLDLLADLYYLGFDKIIISEQNITPDFFDLKNKMAGEILQKFSNYKMKLTIVGSFSYESKSLKDFIYECNKGKLVNFVSTLSEALV</sequence>
<keyword evidence="3" id="KW-1185">Reference proteome</keyword>
<dbReference type="EMBL" id="CP067018">
    <property type="protein sequence ID" value="QQN57984.1"/>
    <property type="molecule type" value="Genomic_DNA"/>
</dbReference>
<evidence type="ECO:0000313" key="2">
    <source>
        <dbReference type="EMBL" id="QQN57984.1"/>
    </source>
</evidence>
<dbReference type="RefSeq" id="WP_034867609.1">
    <property type="nucleotide sequence ID" value="NZ_CBCSDR010000001.1"/>
</dbReference>
<proteinExistence type="predicted"/>
<gene>
    <name evidence="2" type="ORF">I6H88_16335</name>
</gene>
<feature type="domain" description="DUF4180" evidence="1">
    <location>
        <begin position="10"/>
        <end position="113"/>
    </location>
</feature>
<dbReference type="AlphaFoldDB" id="A0A7T7ZXD0"/>
<dbReference type="GeneID" id="93132392"/>
<accession>A0A7T7ZXD0</accession>
<dbReference type="KEGG" id="egm:AYC65_05730"/>
<reference evidence="2 3" key="1">
    <citation type="submission" date="2020-12" db="EMBL/GenBank/DDBJ databases">
        <title>FDA dAtabase for Regulatory Grade micrObial Sequences (FDA-ARGOS): Supporting development and validation of Infectious Disease Dx tests.</title>
        <authorList>
            <person name="Kerrigan L."/>
            <person name="Long C."/>
            <person name="Tallon L."/>
            <person name="Sadzewicz L."/>
            <person name="Zhao X."/>
            <person name="Boylan J."/>
            <person name="Ott S."/>
            <person name="Bowen H."/>
            <person name="Vavikolanu K."/>
            <person name="Mehta A."/>
            <person name="Aluvathingal J."/>
            <person name="Nadendla S."/>
            <person name="Yan Y."/>
            <person name="Sichtig H."/>
        </authorList>
    </citation>
    <scope>NUCLEOTIDE SEQUENCE [LARGE SCALE GENOMIC DNA]</scope>
    <source>
        <strain evidence="2 3">FDAARGOS_1031</strain>
    </source>
</reference>
<name>A0A7T7ZXD0_9FLAO</name>
<evidence type="ECO:0000259" key="1">
    <source>
        <dbReference type="Pfam" id="PF13788"/>
    </source>
</evidence>
<dbReference type="Pfam" id="PF13788">
    <property type="entry name" value="DUF4180"/>
    <property type="match status" value="1"/>
</dbReference>
<protein>
    <submittedName>
        <fullName evidence="2">DUF4180 domain-containing protein</fullName>
    </submittedName>
</protein>